<sequence>MSEPAGSPGLLSRPLVPVASEDDAVETCRTAFPRIAAAGGRPVVVHVIEKAGGAPDKASVEQREAAAEEAFAAVRDRAADHGLDVETDIRYGTDVVDAILAAAADADASAIVFHPRGGSWLLDLLTGDVRDRLIEESDRPVVVLPDPEGDQ</sequence>
<feature type="domain" description="UspA" evidence="1">
    <location>
        <begin position="15"/>
        <end position="145"/>
    </location>
</feature>
<dbReference type="Proteomes" id="UP000252189">
    <property type="component" value="Unassembled WGS sequence"/>
</dbReference>
<name>A0A368NBP7_9EURY</name>
<dbReference type="EMBL" id="QPHM01000001">
    <property type="protein sequence ID" value="RCU46984.1"/>
    <property type="molecule type" value="Genomic_DNA"/>
</dbReference>
<accession>A0A368NBP7</accession>
<dbReference type="RefSeq" id="WP_114448534.1">
    <property type="nucleotide sequence ID" value="NZ_QPHM01000001.1"/>
</dbReference>
<reference evidence="2 3" key="1">
    <citation type="submission" date="2018-07" db="EMBL/GenBank/DDBJ databases">
        <title>Genome sequences of Haloplanus salinus JCM 18368T.</title>
        <authorList>
            <person name="Kim Y.B."/>
            <person name="Roh S.W."/>
        </authorList>
    </citation>
    <scope>NUCLEOTIDE SEQUENCE [LARGE SCALE GENOMIC DNA]</scope>
    <source>
        <strain evidence="2 3">JCM 18368</strain>
    </source>
</reference>
<dbReference type="OrthoDB" id="202478at2157"/>
<organism evidence="2 3">
    <name type="scientific">Haloplanus salinus</name>
    <dbReference type="NCBI Taxonomy" id="1126245"/>
    <lineage>
        <taxon>Archaea</taxon>
        <taxon>Methanobacteriati</taxon>
        <taxon>Methanobacteriota</taxon>
        <taxon>Stenosarchaea group</taxon>
        <taxon>Halobacteria</taxon>
        <taxon>Halobacteriales</taxon>
        <taxon>Haloferacaceae</taxon>
        <taxon>Haloplanus</taxon>
    </lineage>
</organism>
<proteinExistence type="predicted"/>
<evidence type="ECO:0000313" key="2">
    <source>
        <dbReference type="EMBL" id="RCU46984.1"/>
    </source>
</evidence>
<dbReference type="InterPro" id="IPR006016">
    <property type="entry name" value="UspA"/>
</dbReference>
<dbReference type="SUPFAM" id="SSF52402">
    <property type="entry name" value="Adenine nucleotide alpha hydrolases-like"/>
    <property type="match status" value="1"/>
</dbReference>
<dbReference type="AlphaFoldDB" id="A0A368NBP7"/>
<evidence type="ECO:0000313" key="3">
    <source>
        <dbReference type="Proteomes" id="UP000252189"/>
    </source>
</evidence>
<dbReference type="InterPro" id="IPR014729">
    <property type="entry name" value="Rossmann-like_a/b/a_fold"/>
</dbReference>
<dbReference type="Gene3D" id="3.40.50.620">
    <property type="entry name" value="HUPs"/>
    <property type="match status" value="1"/>
</dbReference>
<gene>
    <name evidence="2" type="ORF">DU504_06490</name>
</gene>
<dbReference type="Pfam" id="PF00582">
    <property type="entry name" value="Usp"/>
    <property type="match status" value="1"/>
</dbReference>
<comment type="caution">
    <text evidence="2">The sequence shown here is derived from an EMBL/GenBank/DDBJ whole genome shotgun (WGS) entry which is preliminary data.</text>
</comment>
<keyword evidence="3" id="KW-1185">Reference proteome</keyword>
<protein>
    <submittedName>
        <fullName evidence="2">Universal stress protein</fullName>
    </submittedName>
</protein>
<evidence type="ECO:0000259" key="1">
    <source>
        <dbReference type="Pfam" id="PF00582"/>
    </source>
</evidence>